<comment type="caution">
    <text evidence="2">The sequence shown here is derived from an EMBL/GenBank/DDBJ whole genome shotgun (WGS) entry which is preliminary data.</text>
</comment>
<accession>A0A263BXK0</accession>
<reference evidence="3" key="1">
    <citation type="submission" date="2017-08" db="EMBL/GenBank/DDBJ databases">
        <authorList>
            <person name="Huang Z."/>
        </authorList>
    </citation>
    <scope>NUCLEOTIDE SEQUENCE [LARGE SCALE GENOMIC DNA]</scope>
    <source>
        <strain evidence="3">SA5d-4</strain>
    </source>
</reference>
<reference evidence="2 3" key="2">
    <citation type="submission" date="2017-09" db="EMBL/GenBank/DDBJ databases">
        <title>Bacillus patelloidae sp. nov., isolated from the intestinal tract of a marine limpet.</title>
        <authorList>
            <person name="Liu R."/>
            <person name="Dong C."/>
            <person name="Shao Z."/>
        </authorList>
    </citation>
    <scope>NUCLEOTIDE SEQUENCE [LARGE SCALE GENOMIC DNA]</scope>
    <source>
        <strain evidence="2 3">SA5d-4</strain>
    </source>
</reference>
<feature type="region of interest" description="Disordered" evidence="1">
    <location>
        <begin position="133"/>
        <end position="153"/>
    </location>
</feature>
<evidence type="ECO:0000256" key="1">
    <source>
        <dbReference type="SAM" id="MobiDB-lite"/>
    </source>
</evidence>
<name>A0A263BXK0_9BACI</name>
<dbReference type="EMBL" id="NPIA01000001">
    <property type="protein sequence ID" value="OZM58491.1"/>
    <property type="molecule type" value="Genomic_DNA"/>
</dbReference>
<evidence type="ECO:0008006" key="4">
    <source>
        <dbReference type="Google" id="ProtNLM"/>
    </source>
</evidence>
<dbReference type="Proteomes" id="UP000217083">
    <property type="component" value="Unassembled WGS sequence"/>
</dbReference>
<keyword evidence="3" id="KW-1185">Reference proteome</keyword>
<evidence type="ECO:0000313" key="3">
    <source>
        <dbReference type="Proteomes" id="UP000217083"/>
    </source>
</evidence>
<proteinExistence type="predicted"/>
<organism evidence="2 3">
    <name type="scientific">Lottiidibacillus patelloidae</name>
    <dbReference type="NCBI Taxonomy" id="2670334"/>
    <lineage>
        <taxon>Bacteria</taxon>
        <taxon>Bacillati</taxon>
        <taxon>Bacillota</taxon>
        <taxon>Bacilli</taxon>
        <taxon>Bacillales</taxon>
        <taxon>Bacillaceae</taxon>
        <taxon>Lottiidibacillus</taxon>
    </lineage>
</organism>
<gene>
    <name evidence="2" type="ORF">CIB95_02680</name>
</gene>
<dbReference type="RefSeq" id="WP_094921462.1">
    <property type="nucleotide sequence ID" value="NZ_NPIA01000001.1"/>
</dbReference>
<protein>
    <recommendedName>
        <fullName evidence="4">DUF177 domain-containing protein</fullName>
    </recommendedName>
</protein>
<evidence type="ECO:0000313" key="2">
    <source>
        <dbReference type="EMBL" id="OZM58491.1"/>
    </source>
</evidence>
<dbReference type="AlphaFoldDB" id="A0A263BXK0"/>
<sequence length="172" mass="19724">MKWSVFQLNRYRDTGININETVDVSDLMERESQIKKIDPVTVTGRGDIGAGKITFQLHITGEMILPCSRTLEDVEYPLDIHTVETFLLSDNASMYEDEDIHSIDGETLDLLPYVKENILLEVPLQIFKENIEEGQETEAPPKGNDWELISENEKPKQLDPRLAELAKFFDKN</sequence>
<dbReference type="InterPro" id="IPR003772">
    <property type="entry name" value="YceD"/>
</dbReference>
<dbReference type="Pfam" id="PF02620">
    <property type="entry name" value="YceD"/>
    <property type="match status" value="1"/>
</dbReference>